<evidence type="ECO:0000313" key="2">
    <source>
        <dbReference type="Proteomes" id="UP000291084"/>
    </source>
</evidence>
<reference evidence="1 2" key="1">
    <citation type="journal article" date="2015" name="Sci. Rep.">
        <title>The power of single molecule real-time sequencing technology in the de novo assembly of a eukaryotic genome.</title>
        <authorList>
            <person name="Sakai H."/>
            <person name="Naito K."/>
            <person name="Ogiso-Tanaka E."/>
            <person name="Takahashi Y."/>
            <person name="Iseki K."/>
            <person name="Muto C."/>
            <person name="Satou K."/>
            <person name="Teruya K."/>
            <person name="Shiroma A."/>
            <person name="Shimoji M."/>
            <person name="Hirano T."/>
            <person name="Itoh T."/>
            <person name="Kaga A."/>
            <person name="Tomooka N."/>
        </authorList>
    </citation>
    <scope>NUCLEOTIDE SEQUENCE [LARGE SCALE GENOMIC DNA]</scope>
    <source>
        <strain evidence="2">cv. Shumari</strain>
    </source>
</reference>
<sequence length="97" mass="11020">MSLKSSHLIESENKVMSVYSLEAEFTRPLWTFGVNSYEFVQSSKLLIACSYRQHGKSYLGIVDVEGSKLTVIDFPCTDINNIVTFKISSLFFSYGFK</sequence>
<dbReference type="PANTHER" id="PTHR43056">
    <property type="entry name" value="PEPTIDASE S9 PROLYL OLIGOPEPTIDASE"/>
    <property type="match status" value="1"/>
</dbReference>
<accession>A0A0S3S711</accession>
<dbReference type="PANTHER" id="PTHR43056:SF5">
    <property type="entry name" value="PEPTIDASE S9 PROLYL OLIGOPEPTIDASE CATALYTIC DOMAIN-CONTAINING PROTEIN"/>
    <property type="match status" value="1"/>
</dbReference>
<proteinExistence type="predicted"/>
<gene>
    <name evidence="1" type="primary">Vigan.05G217500</name>
    <name evidence="1" type="ORF">VIGAN_05217500</name>
</gene>
<dbReference type="EMBL" id="AP015038">
    <property type="protein sequence ID" value="BAT88632.1"/>
    <property type="molecule type" value="Genomic_DNA"/>
</dbReference>
<dbReference type="Proteomes" id="UP000291084">
    <property type="component" value="Chromosome 5"/>
</dbReference>
<dbReference type="AlphaFoldDB" id="A0A0S3S711"/>
<evidence type="ECO:0008006" key="3">
    <source>
        <dbReference type="Google" id="ProtNLM"/>
    </source>
</evidence>
<organism evidence="1 2">
    <name type="scientific">Vigna angularis var. angularis</name>
    <dbReference type="NCBI Taxonomy" id="157739"/>
    <lineage>
        <taxon>Eukaryota</taxon>
        <taxon>Viridiplantae</taxon>
        <taxon>Streptophyta</taxon>
        <taxon>Embryophyta</taxon>
        <taxon>Tracheophyta</taxon>
        <taxon>Spermatophyta</taxon>
        <taxon>Magnoliopsida</taxon>
        <taxon>eudicotyledons</taxon>
        <taxon>Gunneridae</taxon>
        <taxon>Pentapetalae</taxon>
        <taxon>rosids</taxon>
        <taxon>fabids</taxon>
        <taxon>Fabales</taxon>
        <taxon>Fabaceae</taxon>
        <taxon>Papilionoideae</taxon>
        <taxon>50 kb inversion clade</taxon>
        <taxon>NPAAA clade</taxon>
        <taxon>indigoferoid/millettioid clade</taxon>
        <taxon>Phaseoleae</taxon>
        <taxon>Vigna</taxon>
    </lineage>
</organism>
<protein>
    <recommendedName>
        <fullName evidence="3">F-box associated domain-containing protein</fullName>
    </recommendedName>
</protein>
<evidence type="ECO:0000313" key="1">
    <source>
        <dbReference type="EMBL" id="BAT88632.1"/>
    </source>
</evidence>
<name>A0A0S3S711_PHAAN</name>
<dbReference type="InterPro" id="IPR050585">
    <property type="entry name" value="Xaa-Pro_dipeptidyl-ppase/CocE"/>
</dbReference>
<keyword evidence="2" id="KW-1185">Reference proteome</keyword>